<dbReference type="InterPro" id="IPR004761">
    <property type="entry name" value="Spore_GerAB"/>
</dbReference>
<dbReference type="EMBL" id="AZTB01000038">
    <property type="protein sequence ID" value="KGG80131.1"/>
    <property type="molecule type" value="Genomic_DNA"/>
</dbReference>
<feature type="transmembrane region" description="Helical" evidence="8">
    <location>
        <begin position="272"/>
        <end position="296"/>
    </location>
</feature>
<evidence type="ECO:0000313" key="10">
    <source>
        <dbReference type="Proteomes" id="UP000029622"/>
    </source>
</evidence>
<keyword evidence="4" id="KW-0309">Germination</keyword>
<dbReference type="AlphaFoldDB" id="A0A096DLI4"/>
<dbReference type="GO" id="GO:0009847">
    <property type="term" value="P:spore germination"/>
    <property type="evidence" value="ECO:0007669"/>
    <property type="project" value="InterPro"/>
</dbReference>
<evidence type="ECO:0000256" key="3">
    <source>
        <dbReference type="ARBA" id="ARBA00022448"/>
    </source>
</evidence>
<reference evidence="9 10" key="1">
    <citation type="submission" date="2013-12" db="EMBL/GenBank/DDBJ databases">
        <title>Draft genome sequence of Caloranaerobacter sp. H53214.</title>
        <authorList>
            <person name="Jiang L.J."/>
            <person name="Shao Z.Z."/>
            <person name="Long M.N."/>
        </authorList>
    </citation>
    <scope>NUCLEOTIDE SEQUENCE [LARGE SCALE GENOMIC DNA]</scope>
    <source>
        <strain evidence="9 10">H53214</strain>
    </source>
</reference>
<proteinExistence type="inferred from homology"/>
<feature type="transmembrane region" description="Helical" evidence="8">
    <location>
        <begin position="78"/>
        <end position="98"/>
    </location>
</feature>
<protein>
    <submittedName>
        <fullName evidence="9">Uncharacterized protein</fullName>
    </submittedName>
</protein>
<keyword evidence="7 8" id="KW-0472">Membrane</keyword>
<feature type="transmembrane region" description="Helical" evidence="8">
    <location>
        <begin position="148"/>
        <end position="168"/>
    </location>
</feature>
<gene>
    <name evidence="9" type="ORF">Y919_07935</name>
</gene>
<feature type="transmembrane region" description="Helical" evidence="8">
    <location>
        <begin position="308"/>
        <end position="330"/>
    </location>
</feature>
<dbReference type="STRING" id="1156417.Y919_07935"/>
<comment type="subcellular location">
    <subcellularLocation>
        <location evidence="1">Membrane</location>
        <topology evidence="1">Multi-pass membrane protein</topology>
    </subcellularLocation>
</comment>
<accession>A0A096DLI4</accession>
<feature type="transmembrane region" description="Helical" evidence="8">
    <location>
        <begin position="12"/>
        <end position="30"/>
    </location>
</feature>
<keyword evidence="3" id="KW-0813">Transport</keyword>
<dbReference type="GO" id="GO:0016020">
    <property type="term" value="C:membrane"/>
    <property type="evidence" value="ECO:0007669"/>
    <property type="project" value="UniProtKB-SubCell"/>
</dbReference>
<dbReference type="Pfam" id="PF03845">
    <property type="entry name" value="Spore_permease"/>
    <property type="match status" value="1"/>
</dbReference>
<keyword evidence="5 8" id="KW-0812">Transmembrane</keyword>
<evidence type="ECO:0000256" key="6">
    <source>
        <dbReference type="ARBA" id="ARBA00022989"/>
    </source>
</evidence>
<feature type="transmembrane region" description="Helical" evidence="8">
    <location>
        <begin position="220"/>
        <end position="242"/>
    </location>
</feature>
<feature type="transmembrane region" description="Helical" evidence="8">
    <location>
        <begin position="118"/>
        <end position="136"/>
    </location>
</feature>
<evidence type="ECO:0000256" key="5">
    <source>
        <dbReference type="ARBA" id="ARBA00022692"/>
    </source>
</evidence>
<evidence type="ECO:0000256" key="1">
    <source>
        <dbReference type="ARBA" id="ARBA00004141"/>
    </source>
</evidence>
<feature type="transmembrane region" description="Helical" evidence="8">
    <location>
        <begin position="188"/>
        <end position="208"/>
    </location>
</feature>
<keyword evidence="6 8" id="KW-1133">Transmembrane helix</keyword>
<dbReference type="Proteomes" id="UP000029622">
    <property type="component" value="Unassembled WGS sequence"/>
</dbReference>
<evidence type="ECO:0000313" key="9">
    <source>
        <dbReference type="EMBL" id="KGG80131.1"/>
    </source>
</evidence>
<dbReference type="PANTHER" id="PTHR34975">
    <property type="entry name" value="SPORE GERMINATION PROTEIN A2"/>
    <property type="match status" value="1"/>
</dbReference>
<evidence type="ECO:0000256" key="7">
    <source>
        <dbReference type="ARBA" id="ARBA00023136"/>
    </source>
</evidence>
<comment type="similarity">
    <text evidence="2">Belongs to the amino acid-polyamine-organocation (APC) superfamily. Spore germination protein (SGP) (TC 2.A.3.9) family.</text>
</comment>
<dbReference type="Gene3D" id="1.20.1740.10">
    <property type="entry name" value="Amino acid/polyamine transporter I"/>
    <property type="match status" value="1"/>
</dbReference>
<dbReference type="NCBIfam" id="TIGR00912">
    <property type="entry name" value="2A0309"/>
    <property type="match status" value="1"/>
</dbReference>
<evidence type="ECO:0000256" key="4">
    <source>
        <dbReference type="ARBA" id="ARBA00022544"/>
    </source>
</evidence>
<feature type="transmembrane region" description="Helical" evidence="8">
    <location>
        <begin position="336"/>
        <end position="358"/>
    </location>
</feature>
<sequence length="368" mass="41186">MLKGNDKISSNQIMFILLTAIIGVGILSLPREAVEKAGTDGSILIILGGIVACIFTVISVKLVTLFTNKTIVEFGREIVTTPISNIVSITFFIYYIIISAFEVRILAEVVKMFLLDDTPTEVIIISILLVSAYLVRGGIEGLARMAELILPIVIIPVFLLLLSLIPDLDFTNLLPLFRTNPWDIIKSVYVPFFSFIGYELVLFMAAYVEDTENLMKFNVLSILLVTFVYIVFFVVSLCRFGVNEVKHLLWPILSIMKTIDLPGAFIENIEGIVMGLWVLSVFASLSPFYYSSALILCKLFGLKEHRYFVLPIIPFIYALSLAFDNIATVYDIMGKSINYMGIFTVITVPTVYLIVALIKKRKEPSDNV</sequence>
<comment type="caution">
    <text evidence="9">The sequence shown here is derived from an EMBL/GenBank/DDBJ whole genome shotgun (WGS) entry which is preliminary data.</text>
</comment>
<evidence type="ECO:0000256" key="2">
    <source>
        <dbReference type="ARBA" id="ARBA00007998"/>
    </source>
</evidence>
<name>A0A096DLI4_9FIRM</name>
<organism evidence="9 10">
    <name type="scientific">Caloranaerobacter azorensis H53214</name>
    <dbReference type="NCBI Taxonomy" id="1156417"/>
    <lineage>
        <taxon>Bacteria</taxon>
        <taxon>Bacillati</taxon>
        <taxon>Bacillota</taxon>
        <taxon>Tissierellia</taxon>
        <taxon>Tissierellales</taxon>
        <taxon>Thermohalobacteraceae</taxon>
        <taxon>Caloranaerobacter</taxon>
    </lineage>
</organism>
<evidence type="ECO:0000256" key="8">
    <source>
        <dbReference type="SAM" id="Phobius"/>
    </source>
</evidence>
<dbReference type="RefSeq" id="WP_035163793.1">
    <property type="nucleotide sequence ID" value="NZ_AZTB01000038.1"/>
</dbReference>
<feature type="transmembrane region" description="Helical" evidence="8">
    <location>
        <begin position="42"/>
        <end position="66"/>
    </location>
</feature>
<dbReference type="PANTHER" id="PTHR34975:SF2">
    <property type="entry name" value="SPORE GERMINATION PROTEIN A2"/>
    <property type="match status" value="1"/>
</dbReference>